<name>A0A840IUS0_9PSEU</name>
<evidence type="ECO:0008006" key="4">
    <source>
        <dbReference type="Google" id="ProtNLM"/>
    </source>
</evidence>
<reference evidence="2 3" key="1">
    <citation type="submission" date="2020-08" db="EMBL/GenBank/DDBJ databases">
        <title>Sequencing the genomes of 1000 actinobacteria strains.</title>
        <authorList>
            <person name="Klenk H.-P."/>
        </authorList>
    </citation>
    <scope>NUCLEOTIDE SEQUENCE [LARGE SCALE GENOMIC DNA]</scope>
    <source>
        <strain evidence="2 3">DSM 45859</strain>
    </source>
</reference>
<dbReference type="AlphaFoldDB" id="A0A840IUS0"/>
<gene>
    <name evidence="2" type="ORF">BJY18_003105</name>
</gene>
<dbReference type="RefSeq" id="WP_184780616.1">
    <property type="nucleotide sequence ID" value="NZ_JACHMG010000001.1"/>
</dbReference>
<dbReference type="Proteomes" id="UP000581769">
    <property type="component" value="Unassembled WGS sequence"/>
</dbReference>
<feature type="region of interest" description="Disordered" evidence="1">
    <location>
        <begin position="1"/>
        <end position="27"/>
    </location>
</feature>
<comment type="caution">
    <text evidence="2">The sequence shown here is derived from an EMBL/GenBank/DDBJ whole genome shotgun (WGS) entry which is preliminary data.</text>
</comment>
<evidence type="ECO:0000256" key="1">
    <source>
        <dbReference type="SAM" id="MobiDB-lite"/>
    </source>
</evidence>
<sequence length="133" mass="14306">MGEQQPEQPKIELPPVPPIQVDGYGPGGGYKFDADQIDGVIKQWEDMLVDLQNDRDHAHNIAYVKAPGDEVASHTFINNGAGPSGQSLLAQHQAMVDYTVNFIRALRAAKNKITVEEQKAADDANAAGKGQGV</sequence>
<organism evidence="2 3">
    <name type="scientific">Amycolatopsis jiangsuensis</name>
    <dbReference type="NCBI Taxonomy" id="1181879"/>
    <lineage>
        <taxon>Bacteria</taxon>
        <taxon>Bacillati</taxon>
        <taxon>Actinomycetota</taxon>
        <taxon>Actinomycetes</taxon>
        <taxon>Pseudonocardiales</taxon>
        <taxon>Pseudonocardiaceae</taxon>
        <taxon>Amycolatopsis</taxon>
    </lineage>
</organism>
<dbReference type="EMBL" id="JACHMG010000001">
    <property type="protein sequence ID" value="MBB4685620.1"/>
    <property type="molecule type" value="Genomic_DNA"/>
</dbReference>
<keyword evidence="3" id="KW-1185">Reference proteome</keyword>
<evidence type="ECO:0000313" key="2">
    <source>
        <dbReference type="EMBL" id="MBB4685620.1"/>
    </source>
</evidence>
<protein>
    <recommendedName>
        <fullName evidence="4">PE family protein</fullName>
    </recommendedName>
</protein>
<proteinExistence type="predicted"/>
<evidence type="ECO:0000313" key="3">
    <source>
        <dbReference type="Proteomes" id="UP000581769"/>
    </source>
</evidence>
<accession>A0A840IUS0</accession>